<name>A0A3Q1F3V4_9TELE</name>
<accession>A0A3Q1F3V4</accession>
<dbReference type="AlphaFoldDB" id="A0A3Q1F3V4"/>
<dbReference type="STRING" id="80966.ENSAPOP00000010677"/>
<reference evidence="2" key="1">
    <citation type="submission" date="2025-08" db="UniProtKB">
        <authorList>
            <consortium name="Ensembl"/>
        </authorList>
    </citation>
    <scope>IDENTIFICATION</scope>
</reference>
<dbReference type="Pfam" id="PF24654">
    <property type="entry name" value="CEP76_N"/>
    <property type="match status" value="1"/>
</dbReference>
<evidence type="ECO:0000259" key="1">
    <source>
        <dbReference type="Pfam" id="PF24654"/>
    </source>
</evidence>
<dbReference type="Ensembl" id="ENSAPOT00000018025.1">
    <property type="protein sequence ID" value="ENSAPOP00000010677.1"/>
    <property type="gene ID" value="ENSAPOG00000013179.1"/>
</dbReference>
<dbReference type="InterPro" id="IPR056289">
    <property type="entry name" value="CEP76_N"/>
</dbReference>
<organism evidence="2 3">
    <name type="scientific">Acanthochromis polyacanthus</name>
    <name type="common">spiny chromis</name>
    <dbReference type="NCBI Taxonomy" id="80966"/>
    <lineage>
        <taxon>Eukaryota</taxon>
        <taxon>Metazoa</taxon>
        <taxon>Chordata</taxon>
        <taxon>Craniata</taxon>
        <taxon>Vertebrata</taxon>
        <taxon>Euteleostomi</taxon>
        <taxon>Actinopterygii</taxon>
        <taxon>Neopterygii</taxon>
        <taxon>Teleostei</taxon>
        <taxon>Neoteleostei</taxon>
        <taxon>Acanthomorphata</taxon>
        <taxon>Ovalentaria</taxon>
        <taxon>Pomacentridae</taxon>
        <taxon>Acanthochromis</taxon>
    </lineage>
</organism>
<dbReference type="Proteomes" id="UP000257200">
    <property type="component" value="Unplaced"/>
</dbReference>
<feature type="domain" description="CEP76 N-terminal" evidence="1">
    <location>
        <begin position="10"/>
        <end position="69"/>
    </location>
</feature>
<keyword evidence="3" id="KW-1185">Reference proteome</keyword>
<evidence type="ECO:0000313" key="3">
    <source>
        <dbReference type="Proteomes" id="UP000257200"/>
    </source>
</evidence>
<reference evidence="2" key="2">
    <citation type="submission" date="2025-09" db="UniProtKB">
        <authorList>
            <consortium name="Ensembl"/>
        </authorList>
    </citation>
    <scope>IDENTIFICATION</scope>
</reference>
<sequence>MSLPPEKASELKQIIHNHLLKIDIHGKIREVLAETVRDDKDSTHRSLSETDFLHALQRRGIIDDVMKDLHFTQVATFTGVSDL</sequence>
<evidence type="ECO:0000313" key="2">
    <source>
        <dbReference type="Ensembl" id="ENSAPOP00000010677.1"/>
    </source>
</evidence>
<dbReference type="GeneTree" id="ENSGT00390000000781"/>
<protein>
    <recommendedName>
        <fullName evidence="1">CEP76 N-terminal domain-containing protein</fullName>
    </recommendedName>
</protein>
<proteinExistence type="predicted"/>
<dbReference type="InParanoid" id="A0A3Q1F3V4"/>